<evidence type="ECO:0000313" key="6">
    <source>
        <dbReference type="Proteomes" id="UP000310017"/>
    </source>
</evidence>
<dbReference type="SMART" id="SM00342">
    <property type="entry name" value="HTH_ARAC"/>
    <property type="match status" value="1"/>
</dbReference>
<accession>A0A5B7SVH4</accession>
<dbReference type="GO" id="GO:0003700">
    <property type="term" value="F:DNA-binding transcription factor activity"/>
    <property type="evidence" value="ECO:0007669"/>
    <property type="project" value="InterPro"/>
</dbReference>
<dbReference type="PROSITE" id="PS01124">
    <property type="entry name" value="HTH_ARAC_FAMILY_2"/>
    <property type="match status" value="1"/>
</dbReference>
<evidence type="ECO:0000256" key="3">
    <source>
        <dbReference type="ARBA" id="ARBA00023163"/>
    </source>
</evidence>
<keyword evidence="1" id="KW-0805">Transcription regulation</keyword>
<dbReference type="SUPFAM" id="SSF46689">
    <property type="entry name" value="Homeodomain-like"/>
    <property type="match status" value="1"/>
</dbReference>
<dbReference type="PANTHER" id="PTHR47893">
    <property type="entry name" value="REGULATORY PROTEIN PCHR"/>
    <property type="match status" value="1"/>
</dbReference>
<keyword evidence="2" id="KW-0238">DNA-binding</keyword>
<protein>
    <submittedName>
        <fullName evidence="5">Helix-turn-helix transcriptional regulator</fullName>
    </submittedName>
</protein>
<feature type="domain" description="HTH araC/xylS-type" evidence="4">
    <location>
        <begin position="241"/>
        <end position="339"/>
    </location>
</feature>
<evidence type="ECO:0000313" key="5">
    <source>
        <dbReference type="EMBL" id="QCX01289.1"/>
    </source>
</evidence>
<dbReference type="PRINTS" id="PR00032">
    <property type="entry name" value="HTHARAC"/>
</dbReference>
<keyword evidence="6" id="KW-1185">Reference proteome</keyword>
<organism evidence="5 6">
    <name type="scientific">Aggregatimonas sangjinii</name>
    <dbReference type="NCBI Taxonomy" id="2583587"/>
    <lineage>
        <taxon>Bacteria</taxon>
        <taxon>Pseudomonadati</taxon>
        <taxon>Bacteroidota</taxon>
        <taxon>Flavobacteriia</taxon>
        <taxon>Flavobacteriales</taxon>
        <taxon>Flavobacteriaceae</taxon>
        <taxon>Aggregatimonas</taxon>
    </lineage>
</organism>
<dbReference type="Gene3D" id="1.10.10.60">
    <property type="entry name" value="Homeodomain-like"/>
    <property type="match status" value="2"/>
</dbReference>
<evidence type="ECO:0000256" key="2">
    <source>
        <dbReference type="ARBA" id="ARBA00023125"/>
    </source>
</evidence>
<sequence>MVSSRMALKLSSSNVMEVLQSISKDLGGHFEEGIDWARMTLDNKMGKGTMTATYVFPGMGAITYDIEFHKDFAFTLVKDAMDPMYFIFCQKGHFKHKYGKESAYSNIENQQNVILKGTSSEENEVVIPENVPLLVSMIYIDENRLKRMRNNGRKSIALYLDELFSEIDDDKPFRYLGKVRPMTSEYVKLLIENKKKGIVGRMITESLIFRILSSQIEDHDSATENDGFSVPLRKTELNKIVSLGQFITENISSTISIDVLREKSGLSPKKLQIGFRALFGMTVNSYISKVRLEKARELIETTEMTISEIVYSCGLSSRSYFSKVFFERYGVLPSDYKKSFVTQ</sequence>
<dbReference type="GO" id="GO:0043565">
    <property type="term" value="F:sequence-specific DNA binding"/>
    <property type="evidence" value="ECO:0007669"/>
    <property type="project" value="InterPro"/>
</dbReference>
<evidence type="ECO:0000259" key="4">
    <source>
        <dbReference type="PROSITE" id="PS01124"/>
    </source>
</evidence>
<evidence type="ECO:0000256" key="1">
    <source>
        <dbReference type="ARBA" id="ARBA00023015"/>
    </source>
</evidence>
<dbReference type="PANTHER" id="PTHR47893:SF1">
    <property type="entry name" value="REGULATORY PROTEIN PCHR"/>
    <property type="match status" value="1"/>
</dbReference>
<dbReference type="Pfam" id="PF12833">
    <property type="entry name" value="HTH_18"/>
    <property type="match status" value="1"/>
</dbReference>
<dbReference type="InterPro" id="IPR020449">
    <property type="entry name" value="Tscrpt_reg_AraC-type_HTH"/>
</dbReference>
<dbReference type="KEGG" id="asag:FGM00_14655"/>
<dbReference type="InterPro" id="IPR053142">
    <property type="entry name" value="PchR_regulatory_protein"/>
</dbReference>
<keyword evidence="3" id="KW-0804">Transcription</keyword>
<dbReference type="EMBL" id="CP040710">
    <property type="protein sequence ID" value="QCX01289.1"/>
    <property type="molecule type" value="Genomic_DNA"/>
</dbReference>
<proteinExistence type="predicted"/>
<dbReference type="InterPro" id="IPR009057">
    <property type="entry name" value="Homeodomain-like_sf"/>
</dbReference>
<reference evidence="5 6" key="1">
    <citation type="submission" date="2019-05" db="EMBL/GenBank/DDBJ databases">
        <title>Genome sequencing of F202Z8.</title>
        <authorList>
            <person name="Kwon Y.M."/>
        </authorList>
    </citation>
    <scope>NUCLEOTIDE SEQUENCE [LARGE SCALE GENOMIC DNA]</scope>
    <source>
        <strain evidence="5 6">F202Z8</strain>
    </source>
</reference>
<name>A0A5B7SVH4_9FLAO</name>
<gene>
    <name evidence="5" type="ORF">FGM00_14655</name>
</gene>
<dbReference type="InterPro" id="IPR018060">
    <property type="entry name" value="HTH_AraC"/>
</dbReference>
<dbReference type="OrthoDB" id="2666928at2"/>
<dbReference type="AlphaFoldDB" id="A0A5B7SVH4"/>
<dbReference type="Proteomes" id="UP000310017">
    <property type="component" value="Chromosome"/>
</dbReference>